<dbReference type="Pfam" id="PF03372">
    <property type="entry name" value="Exo_endo_phos"/>
    <property type="match status" value="1"/>
</dbReference>
<dbReference type="PANTHER" id="PTHR14859">
    <property type="entry name" value="CALCOFLUOR WHITE HYPERSENSITIVE PROTEIN PRECURSOR"/>
    <property type="match status" value="1"/>
</dbReference>
<feature type="domain" description="Endonuclease/exonuclease/phosphatase" evidence="1">
    <location>
        <begin position="61"/>
        <end position="298"/>
    </location>
</feature>
<dbReference type="GO" id="GO:0006506">
    <property type="term" value="P:GPI anchor biosynthetic process"/>
    <property type="evidence" value="ECO:0007669"/>
    <property type="project" value="TreeGrafter"/>
</dbReference>
<dbReference type="PROSITE" id="PS51257">
    <property type="entry name" value="PROKAR_LIPOPROTEIN"/>
    <property type="match status" value="1"/>
</dbReference>
<dbReference type="GO" id="GO:0016020">
    <property type="term" value="C:membrane"/>
    <property type="evidence" value="ECO:0007669"/>
    <property type="project" value="GOC"/>
</dbReference>
<proteinExistence type="predicted"/>
<protein>
    <submittedName>
        <fullName evidence="2">Exodeoxyribonuclease-3</fullName>
    </submittedName>
</protein>
<dbReference type="GO" id="GO:0003824">
    <property type="term" value="F:catalytic activity"/>
    <property type="evidence" value="ECO:0007669"/>
    <property type="project" value="InterPro"/>
</dbReference>
<dbReference type="EMBL" id="FUZF01000004">
    <property type="protein sequence ID" value="SKB61767.1"/>
    <property type="molecule type" value="Genomic_DNA"/>
</dbReference>
<evidence type="ECO:0000259" key="1">
    <source>
        <dbReference type="Pfam" id="PF03372"/>
    </source>
</evidence>
<gene>
    <name evidence="2" type="ORF">SAMN05660841_01528</name>
</gene>
<sequence>MEKVNTYMRMQSVRLYSFLGGLFFVLATLLIVSCKDKDESEPIIEEPSPEELVLPDTLKVISYNILEGMKNDKANNYNKFVEWIKSQAPDVLALQEVNGFNQRDLEKLAKRYGHNYVITNPKSTDNYPVALTSKYPIESRRRITLNVSHGAIFARLKNTDLNIVVTHFWPQAYWKTVGDNLGNDYRLQEANVVLDSTIRKFSKEKDWVFMGDFNSVSRRDYEPSVTTNNYWAIDEIMEAGYVDAIHYLHGTKEDGTAKYDFQYPGRRIDFIFGTESVLKKVTKAQPIYDEFTKVYSDHPPMMFHLLL</sequence>
<dbReference type="InterPro" id="IPR051916">
    <property type="entry name" value="GPI-anchor_lipid_remodeler"/>
</dbReference>
<evidence type="ECO:0000313" key="3">
    <source>
        <dbReference type="Proteomes" id="UP000190150"/>
    </source>
</evidence>
<keyword evidence="3" id="KW-1185">Reference proteome</keyword>
<dbReference type="AlphaFoldDB" id="A0A1T5CQQ7"/>
<dbReference type="OrthoDB" id="9778989at2"/>
<dbReference type="PANTHER" id="PTHR14859:SF1">
    <property type="entry name" value="PGAP2-INTERACTING PROTEIN"/>
    <property type="match status" value="1"/>
</dbReference>
<dbReference type="STRING" id="1513896.SAMN05660841_01528"/>
<dbReference type="Proteomes" id="UP000190150">
    <property type="component" value="Unassembled WGS sequence"/>
</dbReference>
<evidence type="ECO:0000313" key="2">
    <source>
        <dbReference type="EMBL" id="SKB61767.1"/>
    </source>
</evidence>
<dbReference type="InterPro" id="IPR036691">
    <property type="entry name" value="Endo/exonu/phosph_ase_sf"/>
</dbReference>
<reference evidence="3" key="1">
    <citation type="submission" date="2017-02" db="EMBL/GenBank/DDBJ databases">
        <authorList>
            <person name="Varghese N."/>
            <person name="Submissions S."/>
        </authorList>
    </citation>
    <scope>NUCLEOTIDE SEQUENCE [LARGE SCALE GENOMIC DNA]</scope>
    <source>
        <strain evidence="3">DSM 24091</strain>
    </source>
</reference>
<name>A0A1T5CQQ7_9SPHI</name>
<dbReference type="SUPFAM" id="SSF56219">
    <property type="entry name" value="DNase I-like"/>
    <property type="match status" value="1"/>
</dbReference>
<organism evidence="2 3">
    <name type="scientific">Sphingobacterium nematocida</name>
    <dbReference type="NCBI Taxonomy" id="1513896"/>
    <lineage>
        <taxon>Bacteria</taxon>
        <taxon>Pseudomonadati</taxon>
        <taxon>Bacteroidota</taxon>
        <taxon>Sphingobacteriia</taxon>
        <taxon>Sphingobacteriales</taxon>
        <taxon>Sphingobacteriaceae</taxon>
        <taxon>Sphingobacterium</taxon>
    </lineage>
</organism>
<dbReference type="Gene3D" id="3.60.10.10">
    <property type="entry name" value="Endonuclease/exonuclease/phosphatase"/>
    <property type="match status" value="1"/>
</dbReference>
<dbReference type="InterPro" id="IPR005135">
    <property type="entry name" value="Endo/exonuclease/phosphatase"/>
</dbReference>
<accession>A0A1T5CQQ7</accession>